<sequence length="119" mass="13011">MVGDDFTGNTKCSTVSIAPPKSKTPSSSLCLPITARGPFTTIGLTPSSSGVDPKKNTISTDKYVWEQIAKAKTIGKCYVKAPEPQWNALWILFGEWPSDDDDEDESVYFDRVGTCLDDE</sequence>
<proteinExistence type="predicted"/>
<dbReference type="AlphaFoldDB" id="A0AAE1XQY2"/>
<accession>A0AAE1XQY2</accession>
<dbReference type="EMBL" id="JACGWO010000011">
    <property type="protein sequence ID" value="KAK4415906.1"/>
    <property type="molecule type" value="Genomic_DNA"/>
</dbReference>
<organism evidence="2 3">
    <name type="scientific">Sesamum alatum</name>
    <dbReference type="NCBI Taxonomy" id="300844"/>
    <lineage>
        <taxon>Eukaryota</taxon>
        <taxon>Viridiplantae</taxon>
        <taxon>Streptophyta</taxon>
        <taxon>Embryophyta</taxon>
        <taxon>Tracheophyta</taxon>
        <taxon>Spermatophyta</taxon>
        <taxon>Magnoliopsida</taxon>
        <taxon>eudicotyledons</taxon>
        <taxon>Gunneridae</taxon>
        <taxon>Pentapetalae</taxon>
        <taxon>asterids</taxon>
        <taxon>lamiids</taxon>
        <taxon>Lamiales</taxon>
        <taxon>Pedaliaceae</taxon>
        <taxon>Sesamum</taxon>
    </lineage>
</organism>
<reference evidence="2" key="2">
    <citation type="journal article" date="2024" name="Plant">
        <title>Genomic evolution and insights into agronomic trait innovations of Sesamum species.</title>
        <authorList>
            <person name="Miao H."/>
            <person name="Wang L."/>
            <person name="Qu L."/>
            <person name="Liu H."/>
            <person name="Sun Y."/>
            <person name="Le M."/>
            <person name="Wang Q."/>
            <person name="Wei S."/>
            <person name="Zheng Y."/>
            <person name="Lin W."/>
            <person name="Duan Y."/>
            <person name="Cao H."/>
            <person name="Xiong S."/>
            <person name="Wang X."/>
            <person name="Wei L."/>
            <person name="Li C."/>
            <person name="Ma Q."/>
            <person name="Ju M."/>
            <person name="Zhao R."/>
            <person name="Li G."/>
            <person name="Mu C."/>
            <person name="Tian Q."/>
            <person name="Mei H."/>
            <person name="Zhang T."/>
            <person name="Gao T."/>
            <person name="Zhang H."/>
        </authorList>
    </citation>
    <scope>NUCLEOTIDE SEQUENCE</scope>
    <source>
        <strain evidence="2">3651</strain>
    </source>
</reference>
<reference evidence="2" key="1">
    <citation type="submission" date="2020-06" db="EMBL/GenBank/DDBJ databases">
        <authorList>
            <person name="Li T."/>
            <person name="Hu X."/>
            <person name="Zhang T."/>
            <person name="Song X."/>
            <person name="Zhang H."/>
            <person name="Dai N."/>
            <person name="Sheng W."/>
            <person name="Hou X."/>
            <person name="Wei L."/>
        </authorList>
    </citation>
    <scope>NUCLEOTIDE SEQUENCE</scope>
    <source>
        <strain evidence="2">3651</strain>
        <tissue evidence="2">Leaf</tissue>
    </source>
</reference>
<gene>
    <name evidence="2" type="ORF">Salat_2698000</name>
</gene>
<evidence type="ECO:0000313" key="2">
    <source>
        <dbReference type="EMBL" id="KAK4415906.1"/>
    </source>
</evidence>
<protein>
    <submittedName>
        <fullName evidence="2">Uncharacterized protein</fullName>
    </submittedName>
</protein>
<name>A0AAE1XQY2_9LAMI</name>
<feature type="compositionally biased region" description="Polar residues" evidence="1">
    <location>
        <begin position="7"/>
        <end position="16"/>
    </location>
</feature>
<dbReference type="Proteomes" id="UP001293254">
    <property type="component" value="Unassembled WGS sequence"/>
</dbReference>
<evidence type="ECO:0000313" key="3">
    <source>
        <dbReference type="Proteomes" id="UP001293254"/>
    </source>
</evidence>
<keyword evidence="3" id="KW-1185">Reference proteome</keyword>
<comment type="caution">
    <text evidence="2">The sequence shown here is derived from an EMBL/GenBank/DDBJ whole genome shotgun (WGS) entry which is preliminary data.</text>
</comment>
<evidence type="ECO:0000256" key="1">
    <source>
        <dbReference type="SAM" id="MobiDB-lite"/>
    </source>
</evidence>
<feature type="region of interest" description="Disordered" evidence="1">
    <location>
        <begin position="1"/>
        <end position="26"/>
    </location>
</feature>